<gene>
    <name evidence="2" type="ORF">DO374_24340</name>
</gene>
<evidence type="ECO:0000313" key="2">
    <source>
        <dbReference type="EMBL" id="EBO4967580.1"/>
    </source>
</evidence>
<dbReference type="AlphaFoldDB" id="A0A5U0QVU6"/>
<dbReference type="Gene3D" id="2.150.10.10">
    <property type="entry name" value="Serralysin-like metalloprotease, C-terminal"/>
    <property type="match status" value="2"/>
</dbReference>
<reference evidence="2" key="1">
    <citation type="submission" date="2018-06" db="EMBL/GenBank/DDBJ databases">
        <authorList>
            <consortium name="PulseNet: The National Subtyping Network for Foodborne Disease Surveillance"/>
            <person name="Tarr C.L."/>
            <person name="Trees E."/>
            <person name="Katz L.S."/>
            <person name="Carleton-Romer H.A."/>
            <person name="Stroika S."/>
            <person name="Kucerova Z."/>
            <person name="Roache K.F."/>
            <person name="Sabol A.L."/>
            <person name="Besser J."/>
            <person name="Gerner-Smidt P."/>
        </authorList>
    </citation>
    <scope>NUCLEOTIDE SEQUENCE</scope>
    <source>
        <strain evidence="2">PNUSAS037973</strain>
    </source>
</reference>
<sequence>MQCLFKAISLTGIEFLFLQALGFPRKKFYHEENILENQIIHFSLPFCHARFLKSTNFTLSSLVLALFLSSNVAYAAGEVTIGNNASASPYGVAIGDDANASGSGSGGVAIGGSASVKKNLGIAVGELTEARGESSVVIGAFGIADGKQSVALGANSRAKNDDEVNIGIWSNDGLKLYGTRTLSGLSAGTKDDEAVNKKQLDTAIASISGGVSAADAQKMADTAQSDAVTTANEHTDTEISKVLNSGSSTTKNAFAIGQDATATGEISTATGQNAQAKGKNSVALGANSVADKDNQVSIGQKITDATTGAVSYITRTLSNLTDGTDAHDAVNKGQLD</sequence>
<name>A0A5U0QVU6_SALER</name>
<protein>
    <recommendedName>
        <fullName evidence="1">Trimeric autotransporter adhesin YadA-like head domain-containing protein</fullName>
    </recommendedName>
</protein>
<dbReference type="Pfam" id="PF05658">
    <property type="entry name" value="YadA_head"/>
    <property type="match status" value="2"/>
</dbReference>
<proteinExistence type="predicted"/>
<dbReference type="SUPFAM" id="SSF101967">
    <property type="entry name" value="Adhesin YadA, collagen-binding domain"/>
    <property type="match status" value="2"/>
</dbReference>
<evidence type="ECO:0000259" key="1">
    <source>
        <dbReference type="Pfam" id="PF05658"/>
    </source>
</evidence>
<accession>A0A5U0QVU6</accession>
<dbReference type="GO" id="GO:0019867">
    <property type="term" value="C:outer membrane"/>
    <property type="evidence" value="ECO:0007669"/>
    <property type="project" value="InterPro"/>
</dbReference>
<organism evidence="2">
    <name type="scientific">Salmonella enterica</name>
    <name type="common">Salmonella choleraesuis</name>
    <dbReference type="NCBI Taxonomy" id="28901"/>
    <lineage>
        <taxon>Bacteria</taxon>
        <taxon>Pseudomonadati</taxon>
        <taxon>Pseudomonadota</taxon>
        <taxon>Gammaproteobacteria</taxon>
        <taxon>Enterobacterales</taxon>
        <taxon>Enterobacteriaceae</taxon>
        <taxon>Salmonella</taxon>
    </lineage>
</organism>
<feature type="domain" description="Trimeric autotransporter adhesin YadA-like head" evidence="1">
    <location>
        <begin position="144"/>
        <end position="161"/>
    </location>
</feature>
<comment type="caution">
    <text evidence="2">The sequence shown here is derived from an EMBL/GenBank/DDBJ whole genome shotgun (WGS) entry which is preliminary data.</text>
</comment>
<feature type="non-terminal residue" evidence="2">
    <location>
        <position position="336"/>
    </location>
</feature>
<dbReference type="EMBL" id="AAGIRW010000169">
    <property type="protein sequence ID" value="EBO4967580.1"/>
    <property type="molecule type" value="Genomic_DNA"/>
</dbReference>
<feature type="domain" description="Trimeric autotransporter adhesin YadA-like head" evidence="1">
    <location>
        <begin position="267"/>
        <end position="288"/>
    </location>
</feature>
<dbReference type="InterPro" id="IPR008640">
    <property type="entry name" value="Adhesin_Head_dom"/>
</dbReference>
<dbReference type="InterPro" id="IPR011049">
    <property type="entry name" value="Serralysin-like_metalloprot_C"/>
</dbReference>